<sequence length="52" mass="6323">MITNYSEFVPIKKNYKQEKVNLEDLFKKPLIHRQIKGDEIYTPLDPKRLWGF</sequence>
<proteinExistence type="predicted"/>
<evidence type="ECO:0000313" key="2">
    <source>
        <dbReference type="Proteomes" id="UP001230005"/>
    </source>
</evidence>
<name>A0ABT9ZPU3_9BACI</name>
<keyword evidence="2" id="KW-1185">Reference proteome</keyword>
<dbReference type="Proteomes" id="UP001230005">
    <property type="component" value="Unassembled WGS sequence"/>
</dbReference>
<protein>
    <submittedName>
        <fullName evidence="1">Uncharacterized protein</fullName>
    </submittedName>
</protein>
<accession>A0ABT9ZPU3</accession>
<reference evidence="1 2" key="1">
    <citation type="submission" date="2023-07" db="EMBL/GenBank/DDBJ databases">
        <title>Genomic Encyclopedia of Type Strains, Phase IV (KMG-IV): sequencing the most valuable type-strain genomes for metagenomic binning, comparative biology and taxonomic classification.</title>
        <authorList>
            <person name="Goeker M."/>
        </authorList>
    </citation>
    <scope>NUCLEOTIDE SEQUENCE [LARGE SCALE GENOMIC DNA]</scope>
    <source>
        <strain evidence="1 2">DSM 9768</strain>
    </source>
</reference>
<comment type="caution">
    <text evidence="1">The sequence shown here is derived from an EMBL/GenBank/DDBJ whole genome shotgun (WGS) entry which is preliminary data.</text>
</comment>
<organism evidence="1 2">
    <name type="scientific">Evansella vedderi</name>
    <dbReference type="NCBI Taxonomy" id="38282"/>
    <lineage>
        <taxon>Bacteria</taxon>
        <taxon>Bacillati</taxon>
        <taxon>Bacillota</taxon>
        <taxon>Bacilli</taxon>
        <taxon>Bacillales</taxon>
        <taxon>Bacillaceae</taxon>
        <taxon>Evansella</taxon>
    </lineage>
</organism>
<dbReference type="EMBL" id="JAUSUG010000001">
    <property type="protein sequence ID" value="MDQ0252732.1"/>
    <property type="molecule type" value="Genomic_DNA"/>
</dbReference>
<dbReference type="RefSeq" id="WP_307320466.1">
    <property type="nucleotide sequence ID" value="NZ_JAUSUG010000001.1"/>
</dbReference>
<gene>
    <name evidence="1" type="ORF">J2S74_000104</name>
</gene>
<evidence type="ECO:0000313" key="1">
    <source>
        <dbReference type="EMBL" id="MDQ0252732.1"/>
    </source>
</evidence>